<protein>
    <submittedName>
        <fullName evidence="1">Uncharacterized protein</fullName>
    </submittedName>
</protein>
<dbReference type="EMBL" id="BT065264">
    <property type="protein sequence ID" value="ACN31140.1"/>
    <property type="molecule type" value="mRNA"/>
</dbReference>
<reference evidence="1" key="1">
    <citation type="journal article" date="2009" name="PLoS Genet.">
        <title>Sequencing, mapping, and analysis of 27,455 maize full-length cDNAs.</title>
        <authorList>
            <person name="Soderlund C."/>
            <person name="Descour A."/>
            <person name="Kudrna D."/>
            <person name="Bomhoff M."/>
            <person name="Boyd L."/>
            <person name="Currie J."/>
            <person name="Angelova A."/>
            <person name="Collura K."/>
            <person name="Wissotski M."/>
            <person name="Ashley E."/>
            <person name="Morrow D."/>
            <person name="Fernandes J."/>
            <person name="Walbot V."/>
            <person name="Yu Y."/>
        </authorList>
    </citation>
    <scope>NUCLEOTIDE SEQUENCE</scope>
    <source>
        <strain evidence="1">B73</strain>
    </source>
</reference>
<sequence length="82" mass="9580">MEICILDQRQSKSVLKEEIDLLKVEPNEGEGKISDEDAIAMSEKITQMEEQPVLLRIMMDKKIRFSAKTWLCSRHGYNKIRL</sequence>
<gene>
    <name evidence="2" type="ORF">ZEAMMB73_Zm00001d019253</name>
</gene>
<accession>C0PAE5</accession>
<name>C0PAE5_MAIZE</name>
<dbReference type="AlphaFoldDB" id="C0PAE5"/>
<proteinExistence type="evidence at transcript level"/>
<evidence type="ECO:0000313" key="1">
    <source>
        <dbReference type="EMBL" id="ACN31140.1"/>
    </source>
</evidence>
<evidence type="ECO:0000313" key="2">
    <source>
        <dbReference type="EMBL" id="ONM52580.1"/>
    </source>
</evidence>
<organism evidence="1">
    <name type="scientific">Zea mays</name>
    <name type="common">Maize</name>
    <dbReference type="NCBI Taxonomy" id="4577"/>
    <lineage>
        <taxon>Eukaryota</taxon>
        <taxon>Viridiplantae</taxon>
        <taxon>Streptophyta</taxon>
        <taxon>Embryophyta</taxon>
        <taxon>Tracheophyta</taxon>
        <taxon>Spermatophyta</taxon>
        <taxon>Magnoliopsida</taxon>
        <taxon>Liliopsida</taxon>
        <taxon>Poales</taxon>
        <taxon>Poaceae</taxon>
        <taxon>PACMAD clade</taxon>
        <taxon>Panicoideae</taxon>
        <taxon>Andropogonodae</taxon>
        <taxon>Andropogoneae</taxon>
        <taxon>Tripsacinae</taxon>
        <taxon>Zea</taxon>
    </lineage>
</organism>
<dbReference type="EMBL" id="CM007650">
    <property type="protein sequence ID" value="ONM52580.1"/>
    <property type="molecule type" value="Genomic_DNA"/>
</dbReference>
<reference evidence="2" key="2">
    <citation type="submission" date="2015-12" db="EMBL/GenBank/DDBJ databases">
        <title>Update maize B73 reference genome by single molecule sequencing technologies.</title>
        <authorList>
            <consortium name="Maize Genome Sequencing Project"/>
            <person name="Ware D."/>
        </authorList>
    </citation>
    <scope>NUCLEOTIDE SEQUENCE [LARGE SCALE GENOMIC DNA]</scope>
    <source>
        <tissue evidence="2">Seedling</tissue>
    </source>
</reference>